<organism evidence="1">
    <name type="scientific">Anguilla anguilla</name>
    <name type="common">European freshwater eel</name>
    <name type="synonym">Muraena anguilla</name>
    <dbReference type="NCBI Taxonomy" id="7936"/>
    <lineage>
        <taxon>Eukaryota</taxon>
        <taxon>Metazoa</taxon>
        <taxon>Chordata</taxon>
        <taxon>Craniata</taxon>
        <taxon>Vertebrata</taxon>
        <taxon>Euteleostomi</taxon>
        <taxon>Actinopterygii</taxon>
        <taxon>Neopterygii</taxon>
        <taxon>Teleostei</taxon>
        <taxon>Anguilliformes</taxon>
        <taxon>Anguillidae</taxon>
        <taxon>Anguilla</taxon>
    </lineage>
</organism>
<protein>
    <submittedName>
        <fullName evidence="1">Uncharacterized protein</fullName>
    </submittedName>
</protein>
<accession>A0A0E9XC42</accession>
<reference evidence="1" key="1">
    <citation type="submission" date="2014-11" db="EMBL/GenBank/DDBJ databases">
        <authorList>
            <person name="Amaro Gonzalez C."/>
        </authorList>
    </citation>
    <scope>NUCLEOTIDE SEQUENCE</scope>
</reference>
<dbReference type="AlphaFoldDB" id="A0A0E9XC42"/>
<sequence length="59" mass="7173">MYTQGRVTPKVFKLMFKTGTFTLYYEHFFQEAIKKKSRAKQVNKLQKKEKQKEKTLHTM</sequence>
<dbReference type="EMBL" id="GBXM01008556">
    <property type="protein sequence ID" value="JAI00022.1"/>
    <property type="molecule type" value="Transcribed_RNA"/>
</dbReference>
<proteinExistence type="predicted"/>
<name>A0A0E9XC42_ANGAN</name>
<reference evidence="1" key="2">
    <citation type="journal article" date="2015" name="Fish Shellfish Immunol.">
        <title>Early steps in the European eel (Anguilla anguilla)-Vibrio vulnificus interaction in the gills: Role of the RtxA13 toxin.</title>
        <authorList>
            <person name="Callol A."/>
            <person name="Pajuelo D."/>
            <person name="Ebbesson L."/>
            <person name="Teles M."/>
            <person name="MacKenzie S."/>
            <person name="Amaro C."/>
        </authorList>
    </citation>
    <scope>NUCLEOTIDE SEQUENCE</scope>
</reference>
<evidence type="ECO:0000313" key="1">
    <source>
        <dbReference type="EMBL" id="JAI00022.1"/>
    </source>
</evidence>